<organism evidence="4 5">
    <name type="scientific">Kitasatospora aureofaciens</name>
    <name type="common">Streptomyces aureofaciens</name>
    <dbReference type="NCBI Taxonomy" id="1894"/>
    <lineage>
        <taxon>Bacteria</taxon>
        <taxon>Bacillati</taxon>
        <taxon>Actinomycetota</taxon>
        <taxon>Actinomycetes</taxon>
        <taxon>Kitasatosporales</taxon>
        <taxon>Streptomycetaceae</taxon>
        <taxon>Kitasatospora</taxon>
    </lineage>
</organism>
<reference evidence="4" key="4">
    <citation type="submission" date="2016-08" db="EMBL/GenBank/DDBJ databases">
        <title>Sequencing, Assembly and Comparative Genomics of S. aureofaciens ATCC 10762.</title>
        <authorList>
            <person name="Gradnigo J.S."/>
            <person name="Johnson N."/>
            <person name="Somerville G.A."/>
        </authorList>
    </citation>
    <scope>NUCLEOTIDE SEQUENCE [LARGE SCALE GENOMIC DNA]</scope>
    <source>
        <strain evidence="4">ATCC 10762</strain>
    </source>
</reference>
<comment type="caution">
    <text evidence="4">The sequence shown here is derived from an EMBL/GenBank/DDBJ whole genome shotgun (WGS) entry which is preliminary data.</text>
</comment>
<evidence type="ECO:0000313" key="5">
    <source>
        <dbReference type="Proteomes" id="UP000037395"/>
    </source>
</evidence>
<dbReference type="EMBL" id="BMUB01000038">
    <property type="protein sequence ID" value="GGV05978.1"/>
    <property type="molecule type" value="Genomic_DNA"/>
</dbReference>
<dbReference type="AlphaFoldDB" id="A0A1E7N200"/>
<name>A0A1E7N200_KITAU</name>
<reference evidence="4 5" key="2">
    <citation type="submission" date="2014-07" db="EMBL/GenBank/DDBJ databases">
        <authorList>
            <person name="Zhang J.E."/>
            <person name="Yang H."/>
            <person name="Guo J."/>
            <person name="Deng Z."/>
            <person name="Luo H."/>
            <person name="Luo M."/>
            <person name="Zhao B."/>
        </authorList>
    </citation>
    <scope>NUCLEOTIDE SEQUENCE [LARGE SCALE GENOMIC DNA]</scope>
    <source>
        <strain evidence="4">ATCC 10762</strain>
        <strain evidence="5">ATCC 10762 / DSM 40127 / CCM 3239 / JCM 4008 / LMG 5968 / NBRC 12843 / NCIMB 8234 / A-377</strain>
    </source>
</reference>
<reference evidence="5" key="3">
    <citation type="submission" date="2016-08" db="EMBL/GenBank/DDBJ databases">
        <title>Sequencing, assembly and comparative genomics of S. aureofaciens ATCC 10762.</title>
        <authorList>
            <person name="Gradnigo J.S."/>
            <person name="Johnson N."/>
            <person name="Somerville G.A."/>
        </authorList>
    </citation>
    <scope>NUCLEOTIDE SEQUENCE [LARGE SCALE GENOMIC DNA]</scope>
    <source>
        <strain evidence="5">ATCC 10762 / DSM 40127 / CCM 3239 / JCM 4008 / LMG 5968 / NBRC 12843 / NCIMB 8234 / A-377</strain>
    </source>
</reference>
<dbReference type="SUPFAM" id="SSF89372">
    <property type="entry name" value="Fucose-specific lectin"/>
    <property type="match status" value="1"/>
</dbReference>
<sequence length="347" mass="37835">MTAPPHTTPHRRATARLATLVAVLLTAFAAVFAGTAPADAVTPWQEADHNASTPDSPAMAYYRGSNVEAIRGQDNALWFNVDGGPFNRIGGVTYAAPAITVFRGELWLFQTGQNGDLWAQTLANPNEPNHRRWYWSSPIQFRTQNIGGSGSAVRNNLSPAIAASPDLLFIVAVGANERIYQATMGINRNFSPWSEVPGGARTESAAAAATSPDSRLTVLHRGTDNRIYRQGLYYRYWQWDNNWQQIRNTNTNAAPSIAYNGHENLMAVGWRDANSGQVLTCETLTYAAEATAPQGVPRGNNVASPSAPRLDSEPGGVGVTIRGGNFYDVGGHYFRNNVIYYIHNYYG</sequence>
<gene>
    <name evidence="3" type="ORF">GCM10010502_71180</name>
    <name evidence="4" type="ORF">HS99_0009505</name>
</gene>
<accession>A0A8H9HZC2</accession>
<dbReference type="KEGG" id="kau:B6264_26270"/>
<keyword evidence="2" id="KW-0732">Signal</keyword>
<feature type="chain" id="PRO_5038216617" evidence="2">
    <location>
        <begin position="34"/>
        <end position="347"/>
    </location>
</feature>
<evidence type="ECO:0000256" key="1">
    <source>
        <dbReference type="SAM" id="MobiDB-lite"/>
    </source>
</evidence>
<dbReference type="GeneID" id="97489983"/>
<dbReference type="Proteomes" id="UP000037395">
    <property type="component" value="Unassembled WGS sequence"/>
</dbReference>
<protein>
    <submittedName>
        <fullName evidence="4">Uncharacterized protein</fullName>
    </submittedName>
</protein>
<dbReference type="Proteomes" id="UP000610124">
    <property type="component" value="Unassembled WGS sequence"/>
</dbReference>
<proteinExistence type="predicted"/>
<reference evidence="3" key="5">
    <citation type="submission" date="2020-09" db="EMBL/GenBank/DDBJ databases">
        <authorList>
            <person name="Sun Q."/>
            <person name="Ohkuma M."/>
        </authorList>
    </citation>
    <scope>NUCLEOTIDE SEQUENCE</scope>
    <source>
        <strain evidence="3">JCM 4434</strain>
    </source>
</reference>
<dbReference type="OrthoDB" id="7671932at2"/>
<evidence type="ECO:0000313" key="3">
    <source>
        <dbReference type="EMBL" id="GGV05978.1"/>
    </source>
</evidence>
<feature type="region of interest" description="Disordered" evidence="1">
    <location>
        <begin position="292"/>
        <end position="314"/>
    </location>
</feature>
<reference evidence="3" key="1">
    <citation type="journal article" date="2014" name="Int. J. Syst. Evol. Microbiol.">
        <title>Complete genome sequence of Corynebacterium casei LMG S-19264T (=DSM 44701T), isolated from a smear-ripened cheese.</title>
        <authorList>
            <consortium name="US DOE Joint Genome Institute (JGI-PGF)"/>
            <person name="Walter F."/>
            <person name="Albersmeier A."/>
            <person name="Kalinowski J."/>
            <person name="Ruckert C."/>
        </authorList>
    </citation>
    <scope>NUCLEOTIDE SEQUENCE</scope>
    <source>
        <strain evidence="3">JCM 4434</strain>
    </source>
</reference>
<dbReference type="RefSeq" id="WP_030555929.1">
    <property type="nucleotide sequence ID" value="NZ_BMUB01000038.1"/>
</dbReference>
<accession>A0A1E7N200</accession>
<feature type="signal peptide" evidence="2">
    <location>
        <begin position="1"/>
        <end position="33"/>
    </location>
</feature>
<dbReference type="EMBL" id="JPRF03000043">
    <property type="protein sequence ID" value="OEV34714.1"/>
    <property type="molecule type" value="Genomic_DNA"/>
</dbReference>
<keyword evidence="5" id="KW-1185">Reference proteome</keyword>
<evidence type="ECO:0000256" key="2">
    <source>
        <dbReference type="SAM" id="SignalP"/>
    </source>
</evidence>
<evidence type="ECO:0000313" key="4">
    <source>
        <dbReference type="EMBL" id="OEV34714.1"/>
    </source>
</evidence>